<evidence type="ECO:0000313" key="1">
    <source>
        <dbReference type="EMBL" id="JAD18330.1"/>
    </source>
</evidence>
<dbReference type="EMBL" id="GBRH01279565">
    <property type="protein sequence ID" value="JAD18330.1"/>
    <property type="molecule type" value="Transcribed_RNA"/>
</dbReference>
<accession>A0A0A8Y0B1</accession>
<reference evidence="1" key="2">
    <citation type="journal article" date="2015" name="Data Brief">
        <title>Shoot transcriptome of the giant reed, Arundo donax.</title>
        <authorList>
            <person name="Barrero R.A."/>
            <person name="Guerrero F.D."/>
            <person name="Moolhuijzen P."/>
            <person name="Goolsby J.A."/>
            <person name="Tidwell J."/>
            <person name="Bellgard S.E."/>
            <person name="Bellgard M.I."/>
        </authorList>
    </citation>
    <scope>NUCLEOTIDE SEQUENCE</scope>
    <source>
        <tissue evidence="1">Shoot tissue taken approximately 20 cm above the soil surface</tissue>
    </source>
</reference>
<dbReference type="Gene3D" id="3.30.420.10">
    <property type="entry name" value="Ribonuclease H-like superfamily/Ribonuclease H"/>
    <property type="match status" value="1"/>
</dbReference>
<dbReference type="InterPro" id="IPR012337">
    <property type="entry name" value="RNaseH-like_sf"/>
</dbReference>
<proteinExistence type="predicted"/>
<reference evidence="1" key="1">
    <citation type="submission" date="2014-09" db="EMBL/GenBank/DDBJ databases">
        <authorList>
            <person name="Magalhaes I.L.F."/>
            <person name="Oliveira U."/>
            <person name="Santos F.R."/>
            <person name="Vidigal T.H.D.A."/>
            <person name="Brescovit A.D."/>
            <person name="Santos A.J."/>
        </authorList>
    </citation>
    <scope>NUCLEOTIDE SEQUENCE</scope>
    <source>
        <tissue evidence="1">Shoot tissue taken approximately 20 cm above the soil surface</tissue>
    </source>
</reference>
<dbReference type="GO" id="GO:0003676">
    <property type="term" value="F:nucleic acid binding"/>
    <property type="evidence" value="ECO:0007669"/>
    <property type="project" value="InterPro"/>
</dbReference>
<organism evidence="1">
    <name type="scientific">Arundo donax</name>
    <name type="common">Giant reed</name>
    <name type="synonym">Donax arundinaceus</name>
    <dbReference type="NCBI Taxonomy" id="35708"/>
    <lineage>
        <taxon>Eukaryota</taxon>
        <taxon>Viridiplantae</taxon>
        <taxon>Streptophyta</taxon>
        <taxon>Embryophyta</taxon>
        <taxon>Tracheophyta</taxon>
        <taxon>Spermatophyta</taxon>
        <taxon>Magnoliopsida</taxon>
        <taxon>Liliopsida</taxon>
        <taxon>Poales</taxon>
        <taxon>Poaceae</taxon>
        <taxon>PACMAD clade</taxon>
        <taxon>Arundinoideae</taxon>
        <taxon>Arundineae</taxon>
        <taxon>Arundo</taxon>
    </lineage>
</organism>
<dbReference type="AlphaFoldDB" id="A0A0A8Y0B1"/>
<dbReference type="InterPro" id="IPR036397">
    <property type="entry name" value="RNaseH_sf"/>
</dbReference>
<protein>
    <submittedName>
        <fullName evidence="1">Uncharacterized protein</fullName>
    </submittedName>
</protein>
<sequence length="40" mass="4660">MSSAFHPQSDGQSEVANKVIIMYLRCLTGDRPKQWLRWLP</sequence>
<name>A0A0A8Y0B1_ARUDO</name>
<dbReference type="SUPFAM" id="SSF53098">
    <property type="entry name" value="Ribonuclease H-like"/>
    <property type="match status" value="1"/>
</dbReference>